<dbReference type="EMBL" id="LOWA01000018">
    <property type="protein sequence ID" value="KVE28719.1"/>
    <property type="molecule type" value="Genomic_DNA"/>
</dbReference>
<dbReference type="Proteomes" id="UP000062788">
    <property type="component" value="Unassembled WGS sequence"/>
</dbReference>
<organism evidence="2 3">
    <name type="scientific">Burkholderia singularis</name>
    <dbReference type="NCBI Taxonomy" id="1503053"/>
    <lineage>
        <taxon>Bacteria</taxon>
        <taxon>Pseudomonadati</taxon>
        <taxon>Pseudomonadota</taxon>
        <taxon>Betaproteobacteria</taxon>
        <taxon>Burkholderiales</taxon>
        <taxon>Burkholderiaceae</taxon>
        <taxon>Burkholderia</taxon>
        <taxon>pseudomallei group</taxon>
    </lineage>
</organism>
<feature type="region of interest" description="Disordered" evidence="1">
    <location>
        <begin position="1"/>
        <end position="79"/>
    </location>
</feature>
<evidence type="ECO:0000256" key="1">
    <source>
        <dbReference type="SAM" id="MobiDB-lite"/>
    </source>
</evidence>
<dbReference type="AlphaFoldDB" id="A0A118DQ28"/>
<proteinExistence type="predicted"/>
<protein>
    <submittedName>
        <fullName evidence="2">Uncharacterized protein</fullName>
    </submittedName>
</protein>
<feature type="compositionally biased region" description="Basic and acidic residues" evidence="1">
    <location>
        <begin position="7"/>
        <end position="24"/>
    </location>
</feature>
<keyword evidence="3" id="KW-1185">Reference proteome</keyword>
<gene>
    <name evidence="2" type="ORF">WS67_08375</name>
</gene>
<feature type="compositionally biased region" description="Polar residues" evidence="1">
    <location>
        <begin position="54"/>
        <end position="64"/>
    </location>
</feature>
<accession>A0A118DQ28</accession>
<reference evidence="2 3" key="1">
    <citation type="submission" date="2015-11" db="EMBL/GenBank/DDBJ databases">
        <title>Expanding the genomic diversity of Burkholderia species for the development of highly accurate diagnostics.</title>
        <authorList>
            <person name="Sahl J."/>
            <person name="Keim P."/>
            <person name="Wagner D."/>
        </authorList>
    </citation>
    <scope>NUCLEOTIDE SEQUENCE [LARGE SCALE GENOMIC DNA]</scope>
    <source>
        <strain evidence="2 3">TSV85</strain>
    </source>
</reference>
<comment type="caution">
    <text evidence="2">The sequence shown here is derived from an EMBL/GenBank/DDBJ whole genome shotgun (WGS) entry which is preliminary data.</text>
</comment>
<evidence type="ECO:0000313" key="2">
    <source>
        <dbReference type="EMBL" id="KVE28719.1"/>
    </source>
</evidence>
<evidence type="ECO:0000313" key="3">
    <source>
        <dbReference type="Proteomes" id="UP000062788"/>
    </source>
</evidence>
<sequence>MRGKNAQGERVELKKVDRGGRDDPENAETWLQSGRDSRNAARLPQRALPVAATGNGSRATSRSKGSCHSRSRPNSANKAAAAAQAACCAACTALGTAPESAPAAPRPR</sequence>
<name>A0A118DQ28_9BURK</name>